<reference evidence="2" key="1">
    <citation type="journal article" date="2019" name="Int. J. Syst. Evol. Microbiol.">
        <title>The Global Catalogue of Microorganisms (GCM) 10K type strain sequencing project: providing services to taxonomists for standard genome sequencing and annotation.</title>
        <authorList>
            <consortium name="The Broad Institute Genomics Platform"/>
            <consortium name="The Broad Institute Genome Sequencing Center for Infectious Disease"/>
            <person name="Wu L."/>
            <person name="Ma J."/>
        </authorList>
    </citation>
    <scope>NUCLEOTIDE SEQUENCE [LARGE SCALE GENOMIC DNA]</scope>
    <source>
        <strain evidence="2">CCUG 49571</strain>
    </source>
</reference>
<name>A0ABV9FH76_9BACL</name>
<accession>A0ABV9FH76</accession>
<comment type="caution">
    <text evidence="1">The sequence shown here is derived from an EMBL/GenBank/DDBJ whole genome shotgun (WGS) entry which is preliminary data.</text>
</comment>
<evidence type="ECO:0000313" key="1">
    <source>
        <dbReference type="EMBL" id="MFC4601037.1"/>
    </source>
</evidence>
<sequence>MAMEWNYYNTFITVAPDCPAERGVVPPERKNGRTKPRIEYDLIADHPYRYTQEELLFQTHVLHKQIPNEELAAREAELRREFFSKPTACMRASMLPKKYGWGLRFDSQGKVALVARESAEYDRLTSGGEPGLRVLAAMRSSRK</sequence>
<dbReference type="Pfam" id="PF19654">
    <property type="entry name" value="DUF6157"/>
    <property type="match status" value="1"/>
</dbReference>
<dbReference type="InterPro" id="IPR046155">
    <property type="entry name" value="DUF6157"/>
</dbReference>
<dbReference type="Proteomes" id="UP001596028">
    <property type="component" value="Unassembled WGS sequence"/>
</dbReference>
<protein>
    <submittedName>
        <fullName evidence="1">DUF6157 family protein</fullName>
    </submittedName>
</protein>
<gene>
    <name evidence="1" type="ORF">ACFO3S_22535</name>
</gene>
<dbReference type="RefSeq" id="WP_378100671.1">
    <property type="nucleotide sequence ID" value="NZ_JBHSEP010000022.1"/>
</dbReference>
<dbReference type="EMBL" id="JBHSEP010000022">
    <property type="protein sequence ID" value="MFC4601037.1"/>
    <property type="molecule type" value="Genomic_DNA"/>
</dbReference>
<proteinExistence type="predicted"/>
<evidence type="ECO:0000313" key="2">
    <source>
        <dbReference type="Proteomes" id="UP001596028"/>
    </source>
</evidence>
<organism evidence="1 2">
    <name type="scientific">Cohnella hongkongensis</name>
    <dbReference type="NCBI Taxonomy" id="178337"/>
    <lineage>
        <taxon>Bacteria</taxon>
        <taxon>Bacillati</taxon>
        <taxon>Bacillota</taxon>
        <taxon>Bacilli</taxon>
        <taxon>Bacillales</taxon>
        <taxon>Paenibacillaceae</taxon>
        <taxon>Cohnella</taxon>
    </lineage>
</organism>
<keyword evidence="2" id="KW-1185">Reference proteome</keyword>